<feature type="signal peptide" evidence="1">
    <location>
        <begin position="1"/>
        <end position="24"/>
    </location>
</feature>
<name>A0A5E4PDG3_9COXI</name>
<dbReference type="Pfam" id="PF00314">
    <property type="entry name" value="Thaumatin"/>
    <property type="match status" value="1"/>
</dbReference>
<dbReference type="Gene3D" id="2.60.110.10">
    <property type="entry name" value="Thaumatin"/>
    <property type="match status" value="2"/>
</dbReference>
<keyword evidence="1" id="KW-0732">Signal</keyword>
<dbReference type="SUPFAM" id="SSF49870">
    <property type="entry name" value="Osmotin, thaumatin-like protein"/>
    <property type="match status" value="1"/>
</dbReference>
<dbReference type="KEGG" id="asip:AQUSIP_02240"/>
<feature type="chain" id="PRO_5023069249" description="Thaumatin domain-containing protein" evidence="1">
    <location>
        <begin position="25"/>
        <end position="562"/>
    </location>
</feature>
<evidence type="ECO:0000313" key="2">
    <source>
        <dbReference type="EMBL" id="VVC74950.1"/>
    </source>
</evidence>
<reference evidence="2 3" key="1">
    <citation type="submission" date="2019-08" db="EMBL/GenBank/DDBJ databases">
        <authorList>
            <person name="Guy L."/>
        </authorList>
    </citation>
    <scope>NUCLEOTIDE SEQUENCE [LARGE SCALE GENOMIC DNA]</scope>
    <source>
        <strain evidence="2 3">SGT-108</strain>
    </source>
</reference>
<dbReference type="PROSITE" id="PS51367">
    <property type="entry name" value="THAUMATIN_2"/>
    <property type="match status" value="1"/>
</dbReference>
<dbReference type="PANTHER" id="PTHR31048">
    <property type="entry name" value="OS03G0233200 PROTEIN"/>
    <property type="match status" value="1"/>
</dbReference>
<gene>
    <name evidence="2" type="ORF">AQUSIP_02240</name>
</gene>
<dbReference type="SMART" id="SM00205">
    <property type="entry name" value="THN"/>
    <property type="match status" value="1"/>
</dbReference>
<dbReference type="EMBL" id="LR699119">
    <property type="protein sequence ID" value="VVC74950.1"/>
    <property type="molecule type" value="Genomic_DNA"/>
</dbReference>
<sequence>MKNNILFCLLAAATGMLYSMNANADSSLFFGIQPTSVTVSYGATAQQFNLQFYIVNNASQPQTLTNFKLTPQNPPSNNPVTVNGFTNTCNGLIPAQGPNGVCNVFVQITARGNQPSQSAINPINYQFSLQYGARSITLSSNTFPVNFATGSQSSTLSRTFTFVNNCSYPVWFGIASGATDSIHPDPSTSPLDLKSCLSDSDCYPGSQCVQVQSTPTVLKHCFWINPSPSNGNYQLPASAGTNSLTIPVYDNGIDTIWSGGIAARTNCTDSGCDTGDCGGGTGACPISQGFSAPVSTAEFTLLNKNPVVYSNTPSNNTDVDTYDVTVINGVTVPVSMTPDNGTWGGANNPYVCGTPGRLTAQSPLGACTWNFTPPSNDYVWVKYVSSPTACNSNIDCTSPDVCGLSYNPSAAAGSQITKTCGAFLGYWTADAVCAKDPQHNAAPFTCTTPVQGSLTFADLFGCSTGALNQSCYSAGAISTCCGCVNWETLGVTVPSSPITQACNAVNPVWTTNSQPTLLWLKNSCPTAYSYPYDDASSTFTCQVLNAQNVNTTNYTVTFCPTV</sequence>
<dbReference type="AlphaFoldDB" id="A0A5E4PDG3"/>
<accession>A0A5E4PDG3</accession>
<protein>
    <recommendedName>
        <fullName evidence="4">Thaumatin domain-containing protein</fullName>
    </recommendedName>
</protein>
<dbReference type="Proteomes" id="UP000324194">
    <property type="component" value="Chromosome 1"/>
</dbReference>
<keyword evidence="3" id="KW-1185">Reference proteome</keyword>
<proteinExistence type="predicted"/>
<evidence type="ECO:0008006" key="4">
    <source>
        <dbReference type="Google" id="ProtNLM"/>
    </source>
</evidence>
<dbReference type="RefSeq" id="WP_172622683.1">
    <property type="nucleotide sequence ID" value="NZ_LR699119.1"/>
</dbReference>
<evidence type="ECO:0000313" key="3">
    <source>
        <dbReference type="Proteomes" id="UP000324194"/>
    </source>
</evidence>
<dbReference type="InterPro" id="IPR037176">
    <property type="entry name" value="Osmotin/thaumatin-like_sf"/>
</dbReference>
<dbReference type="InterPro" id="IPR001938">
    <property type="entry name" value="Thaumatin"/>
</dbReference>
<evidence type="ECO:0000256" key="1">
    <source>
        <dbReference type="SAM" id="SignalP"/>
    </source>
</evidence>
<organism evidence="2 3">
    <name type="scientific">Aquicella siphonis</name>
    <dbReference type="NCBI Taxonomy" id="254247"/>
    <lineage>
        <taxon>Bacteria</taxon>
        <taxon>Pseudomonadati</taxon>
        <taxon>Pseudomonadota</taxon>
        <taxon>Gammaproteobacteria</taxon>
        <taxon>Legionellales</taxon>
        <taxon>Coxiellaceae</taxon>
        <taxon>Aquicella</taxon>
    </lineage>
</organism>